<evidence type="ECO:0000313" key="5">
    <source>
        <dbReference type="EMBL" id="GBG84269.1"/>
    </source>
</evidence>
<evidence type="ECO:0000313" key="6">
    <source>
        <dbReference type="Proteomes" id="UP000265515"/>
    </source>
</evidence>
<feature type="repeat" description="PPR" evidence="3">
    <location>
        <begin position="594"/>
        <end position="628"/>
    </location>
</feature>
<feature type="repeat" description="PPR" evidence="3">
    <location>
        <begin position="629"/>
        <end position="663"/>
    </location>
</feature>
<feature type="region of interest" description="Disordered" evidence="4">
    <location>
        <begin position="203"/>
        <end position="249"/>
    </location>
</feature>
<feature type="repeat" description="PPR" evidence="3">
    <location>
        <begin position="524"/>
        <end position="558"/>
    </location>
</feature>
<dbReference type="Gramene" id="GBG84269">
    <property type="protein sequence ID" value="GBG84269"/>
    <property type="gene ID" value="CBR_g38240"/>
</dbReference>
<evidence type="ECO:0000256" key="1">
    <source>
        <dbReference type="ARBA" id="ARBA00007626"/>
    </source>
</evidence>
<protein>
    <recommendedName>
        <fullName evidence="7">Pentacotripeptide-repeat region of PRORP domain-containing protein</fullName>
    </recommendedName>
</protein>
<evidence type="ECO:0000256" key="2">
    <source>
        <dbReference type="ARBA" id="ARBA00022737"/>
    </source>
</evidence>
<dbReference type="AlphaFoldDB" id="A0A388LPS7"/>
<evidence type="ECO:0008006" key="7">
    <source>
        <dbReference type="Google" id="ProtNLM"/>
    </source>
</evidence>
<dbReference type="Pfam" id="PF13041">
    <property type="entry name" value="PPR_2"/>
    <property type="match status" value="1"/>
</dbReference>
<sequence length="1163" mass="124904">MAALLNGGVKFLHCPSLRTVNSVQLQLQDIFHGHSWGVPVLVPSGFAHCHGAVGIRPSGKVRFVSAQTRSSIHLRNLISVHSQSASRWRVKEGGKVDPVSETKSLPTAYLLSGQEATTASADACDTKVIVPDADLGDKPVRIGENYLEGHLHLGQDMEDDSDDRRIELSSEGHALVQTALAMAGVSYGEWIVVKRQQKKQMEEIWEDQDEQDDDERQGGFALPPSSRTGRQYGGHQTVESRQRIAGRQSVDRHQSIALWEAGMQAGGNVVAAENVSDLDAYVVGSWRASTKDQISSNSINLRASGHLNLPLPLSSLTSQGVVGTALKQAASETATQVGGEMAPEKVVGGRLRKRGRTGVTNVRNVRTRDTQASRRRMEISWLRLIMSVGNVSGLEHDAERVDVVSEIMKIMYACARVRVNARHVAAAVTVCIRAKDVVRGEEILLEAQRKGGSATPNAFAYGALIHGYCKMGQRRAAFALLSHMRDAGVAPDESIFNTLLEFEECPEGVAIVLGMMSTAGVKPTERTYSAAIRGCGRAGSLSDVRELWVNMERAGIKGTLFTYNSLLDAYACMGETEQCYDVLEKMKIVAISPDLRSFNTIMKAHAHASDAEGALALLQGMKAAKVSPDIVTYNIAMDACVRGRKLDRCLKLQKDAVAGGCALDATSFAIMLRAAGHLRNIRPVERLWAEMKEQKIRPDAVTYRCAIHAFIRCGEGGPALQILEEMTSLGFPPALHVANVLIKSVDAALLRECTAVASSGRLGEFLSSMAAAGLSATPATAASIVKKIAKSNGIVTSINVAQEFQRAGIKGLGDDVWGVLIDMVAAMVEDDPTSALSAADKLLALMKEDGSGLSRKLYEARLMALAKRGDAGGVLKLMAEMDAVCGPQTDAISGPVGRLLLDTMDAALTQAIAGKIVRESNGEDGDTEGEEDVLPTSLVDSLASSGIVVKPEAMAFVIQKMFSDSQSGVANGQASQQKEGVGRNAHRQEAPVPGKQVGRCETNKNARSPRSSRLDKALALVDNMPKLLGVKPTSFVYASLMEVCLREGQGQRIEQLWARMRSEGVTPDSATWVVRVKALQSVHGKVQGRVHTLLLEAAADGLELDIPLLKALMRACKGAKDRDGCRLVAKAMNAAERRKSRQLDILLRSAQKSQSASDVPGST</sequence>
<dbReference type="STRING" id="69332.A0A388LPS7"/>
<dbReference type="OrthoDB" id="2017290at2759"/>
<feature type="compositionally biased region" description="Acidic residues" evidence="4">
    <location>
        <begin position="203"/>
        <end position="215"/>
    </location>
</feature>
<dbReference type="PANTHER" id="PTHR47447">
    <property type="entry name" value="OS03G0856100 PROTEIN"/>
    <property type="match status" value="1"/>
</dbReference>
<gene>
    <name evidence="5" type="ORF">CBR_g38240</name>
</gene>
<feature type="region of interest" description="Disordered" evidence="4">
    <location>
        <begin position="968"/>
        <end position="1012"/>
    </location>
</feature>
<accession>A0A388LPS7</accession>
<keyword evidence="2" id="KW-0677">Repeat</keyword>
<dbReference type="Proteomes" id="UP000265515">
    <property type="component" value="Unassembled WGS sequence"/>
</dbReference>
<name>A0A388LPS7_CHABU</name>
<dbReference type="PROSITE" id="PS51375">
    <property type="entry name" value="PPR"/>
    <property type="match status" value="8"/>
</dbReference>
<dbReference type="PANTHER" id="PTHR47447:SF23">
    <property type="entry name" value="PENTACOTRIPEPTIDE-REPEAT REGION OF PRORP DOMAIN-CONTAINING PROTEIN"/>
    <property type="match status" value="1"/>
</dbReference>
<feature type="repeat" description="PPR" evidence="3">
    <location>
        <begin position="1033"/>
        <end position="1067"/>
    </location>
</feature>
<comment type="caution">
    <text evidence="5">The sequence shown here is derived from an EMBL/GenBank/DDBJ whole genome shotgun (WGS) entry which is preliminary data.</text>
</comment>
<dbReference type="NCBIfam" id="TIGR00756">
    <property type="entry name" value="PPR"/>
    <property type="match status" value="6"/>
</dbReference>
<evidence type="ECO:0000256" key="4">
    <source>
        <dbReference type="SAM" id="MobiDB-lite"/>
    </source>
</evidence>
<feature type="compositionally biased region" description="Polar residues" evidence="4">
    <location>
        <begin position="968"/>
        <end position="978"/>
    </location>
</feature>
<dbReference type="EMBL" id="BFEA01000470">
    <property type="protein sequence ID" value="GBG84269.1"/>
    <property type="molecule type" value="Genomic_DNA"/>
</dbReference>
<dbReference type="InterPro" id="IPR011990">
    <property type="entry name" value="TPR-like_helical_dom_sf"/>
</dbReference>
<proteinExistence type="inferred from homology"/>
<feature type="repeat" description="PPR" evidence="3">
    <location>
        <begin position="457"/>
        <end position="491"/>
    </location>
</feature>
<dbReference type="Pfam" id="PF13812">
    <property type="entry name" value="PPR_3"/>
    <property type="match status" value="4"/>
</dbReference>
<dbReference type="OMA" id="NIAMDAC"/>
<feature type="repeat" description="PPR" evidence="3">
    <location>
        <begin position="559"/>
        <end position="593"/>
    </location>
</feature>
<comment type="similarity">
    <text evidence="1">Belongs to the PPR family. P subfamily.</text>
</comment>
<evidence type="ECO:0000256" key="3">
    <source>
        <dbReference type="PROSITE-ProRule" id="PRU00708"/>
    </source>
</evidence>
<dbReference type="InterPro" id="IPR002885">
    <property type="entry name" value="PPR_rpt"/>
</dbReference>
<feature type="repeat" description="PPR" evidence="3">
    <location>
        <begin position="664"/>
        <end position="698"/>
    </location>
</feature>
<keyword evidence="6" id="KW-1185">Reference proteome</keyword>
<reference evidence="5 6" key="1">
    <citation type="journal article" date="2018" name="Cell">
        <title>The Chara Genome: Secondary Complexity and Implications for Plant Terrestrialization.</title>
        <authorList>
            <person name="Nishiyama T."/>
            <person name="Sakayama H."/>
            <person name="Vries J.D."/>
            <person name="Buschmann H."/>
            <person name="Saint-Marcoux D."/>
            <person name="Ullrich K.K."/>
            <person name="Haas F.B."/>
            <person name="Vanderstraeten L."/>
            <person name="Becker D."/>
            <person name="Lang D."/>
            <person name="Vosolsobe S."/>
            <person name="Rombauts S."/>
            <person name="Wilhelmsson P.K.I."/>
            <person name="Janitza P."/>
            <person name="Kern R."/>
            <person name="Heyl A."/>
            <person name="Rumpler F."/>
            <person name="Villalobos L.I.A.C."/>
            <person name="Clay J.M."/>
            <person name="Skokan R."/>
            <person name="Toyoda A."/>
            <person name="Suzuki Y."/>
            <person name="Kagoshima H."/>
            <person name="Schijlen E."/>
            <person name="Tajeshwar N."/>
            <person name="Catarino B."/>
            <person name="Hetherington A.J."/>
            <person name="Saltykova A."/>
            <person name="Bonnot C."/>
            <person name="Breuninger H."/>
            <person name="Symeonidi A."/>
            <person name="Radhakrishnan G.V."/>
            <person name="Van Nieuwerburgh F."/>
            <person name="Deforce D."/>
            <person name="Chang C."/>
            <person name="Karol K.G."/>
            <person name="Hedrich R."/>
            <person name="Ulvskov P."/>
            <person name="Glockner G."/>
            <person name="Delwiche C.F."/>
            <person name="Petrasek J."/>
            <person name="Van de Peer Y."/>
            <person name="Friml J."/>
            <person name="Beilby M."/>
            <person name="Dolan L."/>
            <person name="Kohara Y."/>
            <person name="Sugano S."/>
            <person name="Fujiyama A."/>
            <person name="Delaux P.-M."/>
            <person name="Quint M."/>
            <person name="TheiBen G."/>
            <person name="Hagemann M."/>
            <person name="Harholt J."/>
            <person name="Dunand C."/>
            <person name="Zachgo S."/>
            <person name="Langdale J."/>
            <person name="Maumus F."/>
            <person name="Straeten D.V.D."/>
            <person name="Gould S.B."/>
            <person name="Rensing S.A."/>
        </authorList>
    </citation>
    <scope>NUCLEOTIDE SEQUENCE [LARGE SCALE GENOMIC DNA]</scope>
    <source>
        <strain evidence="5 6">S276</strain>
    </source>
</reference>
<organism evidence="5 6">
    <name type="scientific">Chara braunii</name>
    <name type="common">Braun's stonewort</name>
    <dbReference type="NCBI Taxonomy" id="69332"/>
    <lineage>
        <taxon>Eukaryota</taxon>
        <taxon>Viridiplantae</taxon>
        <taxon>Streptophyta</taxon>
        <taxon>Charophyceae</taxon>
        <taxon>Charales</taxon>
        <taxon>Characeae</taxon>
        <taxon>Chara</taxon>
    </lineage>
</organism>
<dbReference type="Gene3D" id="1.25.40.10">
    <property type="entry name" value="Tetratricopeptide repeat domain"/>
    <property type="match status" value="4"/>
</dbReference>
<feature type="repeat" description="PPR" evidence="3">
    <location>
        <begin position="699"/>
        <end position="733"/>
    </location>
</feature>